<keyword evidence="10" id="KW-0443">Lipid metabolism</keyword>
<evidence type="ECO:0000256" key="14">
    <source>
        <dbReference type="ARBA" id="ARBA00051971"/>
    </source>
</evidence>
<dbReference type="Gene3D" id="3.30.300.30">
    <property type="match status" value="1"/>
</dbReference>
<dbReference type="Proteomes" id="UP000437862">
    <property type="component" value="Chromosome"/>
</dbReference>
<dbReference type="Pfam" id="PF00550">
    <property type="entry name" value="PP-binding"/>
    <property type="match status" value="2"/>
</dbReference>
<evidence type="ECO:0000259" key="23">
    <source>
        <dbReference type="PROSITE" id="PS50075"/>
    </source>
</evidence>
<dbReference type="PANTHER" id="PTHR43775:SF51">
    <property type="entry name" value="INACTIVE PHENOLPHTHIOCEROL SYNTHESIS POLYKETIDE SYNTHASE TYPE I PKS1-RELATED"/>
    <property type="match status" value="1"/>
</dbReference>
<dbReference type="InterPro" id="IPR045851">
    <property type="entry name" value="AMP-bd_C_sf"/>
</dbReference>
<dbReference type="SUPFAM" id="SSF55048">
    <property type="entry name" value="Probable ACP-binding domain of malonyl-CoA ACP transacylase"/>
    <property type="match status" value="1"/>
</dbReference>
<dbReference type="InterPro" id="IPR001242">
    <property type="entry name" value="Condensation_dom"/>
</dbReference>
<dbReference type="Pfam" id="PF00698">
    <property type="entry name" value="Acyl_transf_1"/>
    <property type="match status" value="1"/>
</dbReference>
<dbReference type="PROSITE" id="PS00606">
    <property type="entry name" value="KS3_1"/>
    <property type="match status" value="1"/>
</dbReference>
<evidence type="ECO:0000256" key="1">
    <source>
        <dbReference type="ARBA" id="ARBA00001937"/>
    </source>
</evidence>
<dbReference type="GO" id="GO:0016874">
    <property type="term" value="F:ligase activity"/>
    <property type="evidence" value="ECO:0007669"/>
    <property type="project" value="UniProtKB-KW"/>
</dbReference>
<dbReference type="GO" id="GO:0004312">
    <property type="term" value="F:fatty acid synthase activity"/>
    <property type="evidence" value="ECO:0007669"/>
    <property type="project" value="TreeGrafter"/>
</dbReference>
<comment type="function">
    <text evidence="17">Part of the PpsABCDE complex involved in the biosynthesis of the lipid core common to phthiocerols and phenolphthiocerols by successive additions of malonyl-CoA or methylmalonyl-CoA extender units. PpsA can accept as substrate the activated forms of either icosanoyl (C20), docosanoyl (C22) or lignoceroyl (C24) groups from FadD26, or a (4-hydroxyphenyl)-C17 or (4-hydroxyphenyl)-C19 fatty acyl from FadD29. PpsA initiates the biosynthesis and extends its substrate using a malonyl-CoA extender unit. The PpsB and PpsC proteins add the second and third malonyl-CoA extender units. PpsD adds an (R)-methylmalonyl unit and PpsE adds a second (R)-methylmalonyl unit. The incorporation of the methylmalonyl units results in formation of two branched methyl groups in the elongated product.</text>
</comment>
<dbReference type="Pfam" id="PF02801">
    <property type="entry name" value="Ketoacyl-synt_C"/>
    <property type="match status" value="1"/>
</dbReference>
<evidence type="ECO:0000256" key="15">
    <source>
        <dbReference type="ARBA" id="ARBA00052119"/>
    </source>
</evidence>
<evidence type="ECO:0000256" key="20">
    <source>
        <dbReference type="ARBA" id="ARBA00075053"/>
    </source>
</evidence>
<feature type="domain" description="Carrier" evidence="23">
    <location>
        <begin position="2233"/>
        <end position="2308"/>
    </location>
</feature>
<evidence type="ECO:0000256" key="18">
    <source>
        <dbReference type="ARBA" id="ARBA00066974"/>
    </source>
</evidence>
<comment type="cofactor">
    <cofactor evidence="1">
        <name>NADP(+)</name>
        <dbReference type="ChEBI" id="CHEBI:58349"/>
    </cofactor>
</comment>
<evidence type="ECO:0000256" key="3">
    <source>
        <dbReference type="ARBA" id="ARBA00022450"/>
    </source>
</evidence>
<dbReference type="InterPro" id="IPR020459">
    <property type="entry name" value="AMP-binding"/>
</dbReference>
<dbReference type="Gene3D" id="1.10.1200.10">
    <property type="entry name" value="ACP-like"/>
    <property type="match status" value="2"/>
</dbReference>
<dbReference type="SMART" id="SM00827">
    <property type="entry name" value="PKS_AT"/>
    <property type="match status" value="1"/>
</dbReference>
<dbReference type="Pfam" id="PF00501">
    <property type="entry name" value="AMP-binding"/>
    <property type="match status" value="1"/>
</dbReference>
<dbReference type="Pfam" id="PF22621">
    <property type="entry name" value="CurL-like_PKS_C"/>
    <property type="match status" value="1"/>
</dbReference>
<dbReference type="PROSITE" id="PS52004">
    <property type="entry name" value="KS3_2"/>
    <property type="match status" value="1"/>
</dbReference>
<reference evidence="26 27" key="1">
    <citation type="journal article" date="2015" name="Stand. Genomic Sci.">
        <title>Genomic Encyclopedia of Bacterial and Archaeal Type Strains, Phase III: the genomes of soil and plant-associated and newly described type strains.</title>
        <authorList>
            <person name="Whitman W.B."/>
            <person name="Woyke T."/>
            <person name="Klenk H.P."/>
            <person name="Zhou Y."/>
            <person name="Lilburn T.G."/>
            <person name="Beck B.J."/>
            <person name="De Vos P."/>
            <person name="Vandamme P."/>
            <person name="Eisen J.A."/>
            <person name="Garrity G."/>
            <person name="Hugenholtz P."/>
            <person name="Kyrpides N.C."/>
        </authorList>
    </citation>
    <scope>NUCLEOTIDE SEQUENCE [LARGE SCALE GENOMIC DNA]</scope>
    <source>
        <strain evidence="26 27">CGMCC 1.10685</strain>
    </source>
</reference>
<dbReference type="FunFam" id="3.30.559.30:FF:000006">
    <property type="entry name" value="Yersiniabactin polyketide/non-ribosomal peptide synthetase"/>
    <property type="match status" value="1"/>
</dbReference>
<evidence type="ECO:0000256" key="12">
    <source>
        <dbReference type="ARBA" id="ARBA00029443"/>
    </source>
</evidence>
<evidence type="ECO:0000256" key="10">
    <source>
        <dbReference type="ARBA" id="ARBA00023098"/>
    </source>
</evidence>
<dbReference type="FunFam" id="3.40.50.980:FF:000001">
    <property type="entry name" value="Non-ribosomal peptide synthetase"/>
    <property type="match status" value="1"/>
</dbReference>
<keyword evidence="11" id="KW-0511">Multifunctional enzyme</keyword>
<dbReference type="InterPro" id="IPR000873">
    <property type="entry name" value="AMP-dep_synth/lig_dom"/>
</dbReference>
<dbReference type="RefSeq" id="WP_145875978.1">
    <property type="nucleotide sequence ID" value="NZ_CP046904.1"/>
</dbReference>
<dbReference type="InterPro" id="IPR014031">
    <property type="entry name" value="Ketoacyl_synth_C"/>
</dbReference>
<proteinExistence type="inferred from homology"/>
<keyword evidence="4" id="KW-0597">Phosphoprotein</keyword>
<dbReference type="PRINTS" id="PR00154">
    <property type="entry name" value="AMPBINDING"/>
</dbReference>
<comment type="catalytic activity">
    <reaction evidence="15">
        <text>docosanoyl-[(phenol)carboxyphthiodiolenone synthase] + 2 (S)-methylmalonyl-CoA + 3 malonyl-CoA + 5 NADPH + 10 H(+) = C34-carboxyphthiodiolenone-[(phenol)carboxyphthiodiolenone synthase] + 5 CO2 + 5 NADP(+) + 5 CoA + 2 H2O</text>
        <dbReference type="Rhea" id="RHEA:57752"/>
        <dbReference type="Rhea" id="RHEA-COMP:14987"/>
        <dbReference type="Rhea" id="RHEA-COMP:14988"/>
        <dbReference type="ChEBI" id="CHEBI:15377"/>
        <dbReference type="ChEBI" id="CHEBI:15378"/>
        <dbReference type="ChEBI" id="CHEBI:16526"/>
        <dbReference type="ChEBI" id="CHEBI:57287"/>
        <dbReference type="ChEBI" id="CHEBI:57327"/>
        <dbReference type="ChEBI" id="CHEBI:57384"/>
        <dbReference type="ChEBI" id="CHEBI:57783"/>
        <dbReference type="ChEBI" id="CHEBI:58349"/>
        <dbReference type="ChEBI" id="CHEBI:142237"/>
        <dbReference type="ChEBI" id="CHEBI:142238"/>
        <dbReference type="EC" id="2.3.1.292"/>
    </reaction>
</comment>
<evidence type="ECO:0000256" key="17">
    <source>
        <dbReference type="ARBA" id="ARBA00058455"/>
    </source>
</evidence>
<organism evidence="26 27">
    <name type="scientific">Pseudoduganella flava</name>
    <dbReference type="NCBI Taxonomy" id="871742"/>
    <lineage>
        <taxon>Bacteria</taxon>
        <taxon>Pseudomonadati</taxon>
        <taxon>Pseudomonadota</taxon>
        <taxon>Betaproteobacteria</taxon>
        <taxon>Burkholderiales</taxon>
        <taxon>Oxalobacteraceae</taxon>
        <taxon>Telluria group</taxon>
        <taxon>Pseudoduganella</taxon>
    </lineage>
</organism>
<comment type="catalytic activity">
    <reaction evidence="13">
        <text>17-(4-hydroxyphenyl)heptadecanoyl-[(phenol)carboxyphthiodiolenone synthase] + 2 (S)-methylmalonyl-CoA + 3 malonyl-CoA + 5 NADPH + 10 H(+) = C35-(phenol)carboxyphthiodiolenone-[(phenol)carboxyphthiodiolenone synthase] + 5 CO2 + 5 NADP(+) + 5 CoA + 2 H2O</text>
        <dbReference type="Rhea" id="RHEA:57756"/>
        <dbReference type="Rhea" id="RHEA-COMP:14272"/>
        <dbReference type="Rhea" id="RHEA-COMP:14989"/>
        <dbReference type="ChEBI" id="CHEBI:15377"/>
        <dbReference type="ChEBI" id="CHEBI:15378"/>
        <dbReference type="ChEBI" id="CHEBI:16526"/>
        <dbReference type="ChEBI" id="CHEBI:57287"/>
        <dbReference type="ChEBI" id="CHEBI:57327"/>
        <dbReference type="ChEBI" id="CHEBI:57384"/>
        <dbReference type="ChEBI" id="CHEBI:57783"/>
        <dbReference type="ChEBI" id="CHEBI:58349"/>
        <dbReference type="ChEBI" id="CHEBI:133300"/>
        <dbReference type="ChEBI" id="CHEBI:142259"/>
        <dbReference type="EC" id="2.3.1.292"/>
    </reaction>
</comment>
<dbReference type="InterPro" id="IPR016035">
    <property type="entry name" value="Acyl_Trfase/lysoPLipase"/>
</dbReference>
<comment type="cofactor">
    <cofactor evidence="2">
        <name>pantetheine 4'-phosphate</name>
        <dbReference type="ChEBI" id="CHEBI:47942"/>
    </cofactor>
</comment>
<comment type="catalytic activity">
    <reaction evidence="14">
        <text>19-(4-hydroxyphenyl)nonadecanoyl-[(phenol)carboxyphthiodiolenone synthase] + 2 (S)-methylmalonyl-CoA + 3 malonyl-CoA + 5 NADPH + 10 H(+) = C37-(phenol)carboxyphthiodiolenone-[(phenol)carboxyphthiodiolenone synthase] + 5 CO2 + 5 NADP(+) + 5 CoA + 2 H2O</text>
        <dbReference type="Rhea" id="RHEA:57760"/>
        <dbReference type="Rhea" id="RHEA-COMP:14273"/>
        <dbReference type="Rhea" id="RHEA-COMP:14990"/>
        <dbReference type="ChEBI" id="CHEBI:15377"/>
        <dbReference type="ChEBI" id="CHEBI:15378"/>
        <dbReference type="ChEBI" id="CHEBI:16526"/>
        <dbReference type="ChEBI" id="CHEBI:57287"/>
        <dbReference type="ChEBI" id="CHEBI:57327"/>
        <dbReference type="ChEBI" id="CHEBI:57384"/>
        <dbReference type="ChEBI" id="CHEBI:57783"/>
        <dbReference type="ChEBI" id="CHEBI:58349"/>
        <dbReference type="ChEBI" id="CHEBI:133301"/>
        <dbReference type="ChEBI" id="CHEBI:142260"/>
        <dbReference type="EC" id="2.3.1.292"/>
    </reaction>
</comment>
<dbReference type="CDD" id="cd19535">
    <property type="entry name" value="Cyc_NRPS"/>
    <property type="match status" value="1"/>
</dbReference>
<dbReference type="InterPro" id="IPR001227">
    <property type="entry name" value="Ac_transferase_dom_sf"/>
</dbReference>
<dbReference type="NCBIfam" id="TIGR01733">
    <property type="entry name" value="AA-adenyl-dom"/>
    <property type="match status" value="1"/>
</dbReference>
<dbReference type="InterPro" id="IPR010071">
    <property type="entry name" value="AA_adenyl_dom"/>
</dbReference>
<evidence type="ECO:0000256" key="19">
    <source>
        <dbReference type="ARBA" id="ARBA00073623"/>
    </source>
</evidence>
<dbReference type="InterPro" id="IPR009081">
    <property type="entry name" value="PP-bd_ACP"/>
</dbReference>
<comment type="similarity">
    <text evidence="12">In the C-terminal section; belongs to the NRP synthetase family.</text>
</comment>
<dbReference type="PROSITE" id="PS50075">
    <property type="entry name" value="CARRIER"/>
    <property type="match status" value="2"/>
</dbReference>
<dbReference type="Gene3D" id="3.30.70.3290">
    <property type="match status" value="1"/>
</dbReference>
<evidence type="ECO:0000313" key="25">
    <source>
        <dbReference type="EMBL" id="QGZ37685.1"/>
    </source>
</evidence>
<evidence type="ECO:0000256" key="21">
    <source>
        <dbReference type="ARBA" id="ARBA00078169"/>
    </source>
</evidence>
<dbReference type="Gene3D" id="2.30.38.10">
    <property type="entry name" value="Luciferase, Domain 3"/>
    <property type="match status" value="1"/>
</dbReference>
<keyword evidence="6" id="KW-0808">Transferase</keyword>
<keyword evidence="9" id="KW-0560">Oxidoreductase</keyword>
<evidence type="ECO:0000256" key="7">
    <source>
        <dbReference type="ARBA" id="ARBA00022832"/>
    </source>
</evidence>
<dbReference type="FunFam" id="3.40.50.12780:FF:000012">
    <property type="entry name" value="Non-ribosomal peptide synthetase"/>
    <property type="match status" value="1"/>
</dbReference>
<dbReference type="InterPro" id="IPR020841">
    <property type="entry name" value="PKS_Beta-ketoAc_synthase_dom"/>
</dbReference>
<comment type="catalytic activity">
    <reaction evidence="16">
        <text>icosanoyl-[(phenol)carboxyphthiodiolenone synthase] + 2 (S)-methylmalonyl-CoA + 3 malonyl-CoA + 5 NADPH + 10 H(+) = C32-carboxyphthiodiolenone-[(phenol)carboxyphthiodiolenone synthase] + 5 CO2 + 5 NADP(+) + 5 CoA + 2 H2O</text>
        <dbReference type="Rhea" id="RHEA:57748"/>
        <dbReference type="Rhea" id="RHEA-COMP:14985"/>
        <dbReference type="Rhea" id="RHEA-COMP:14986"/>
        <dbReference type="ChEBI" id="CHEBI:15377"/>
        <dbReference type="ChEBI" id="CHEBI:15378"/>
        <dbReference type="ChEBI" id="CHEBI:16526"/>
        <dbReference type="ChEBI" id="CHEBI:57287"/>
        <dbReference type="ChEBI" id="CHEBI:57327"/>
        <dbReference type="ChEBI" id="CHEBI:57384"/>
        <dbReference type="ChEBI" id="CHEBI:57783"/>
        <dbReference type="ChEBI" id="CHEBI:58349"/>
        <dbReference type="ChEBI" id="CHEBI:87848"/>
        <dbReference type="ChEBI" id="CHEBI:142236"/>
        <dbReference type="EC" id="2.3.1.292"/>
    </reaction>
</comment>
<dbReference type="FunFam" id="3.30.559.10:FF:000023">
    <property type="entry name" value="Non-ribosomal peptide synthetase"/>
    <property type="match status" value="1"/>
</dbReference>
<dbReference type="Proteomes" id="UP000315112">
    <property type="component" value="Unassembled WGS sequence"/>
</dbReference>
<evidence type="ECO:0000256" key="22">
    <source>
        <dbReference type="ARBA" id="ARBA00084020"/>
    </source>
</evidence>
<keyword evidence="28" id="KW-1185">Reference proteome</keyword>
<sequence>MNDSIDNANAIAIIGMAGRFPGAADVERFWANLVAGKESSTRLDDATLRAAGVPERLLNNPDFVKVAYVVDGVADFDAELFQFTPREAEITDPQQRMLLECCYEALDEAGYASERYAGQIGVYAGIGSMSYYVRNLRTHPELLEAVGPLRVSIGNEKSFASTIVSYKLNLRGPSVNVDTACSTSLVAIHQACQSLLSYECDIALSGGVSLDTPQHAGMLYREGSIVSPDGHCRPFDADARGTVKGNGAGIVVLKRLAEAIEDGDYIHAVILGSAVNNDGAMKLGYTASSVAGQVDVVADALARAAVDPATIGYVEAHGTGTVLGDPIEVAALAQAFGPGLPPRSCALASLKSNIGHLDIAAGVAGLIKAAEVVKRGVIPPSINYSAPNSNIDFAATPFHVNDTLRDWPDNGAPRRAGVSSFGIGGTNAHAILEQAPARHGVASVRPAHLIVLSAKTPAALERQIGRIGAHLRDHPDIDLADAAYTLQVGRREYEYRAALAVRGTADAAAALTPDSRRIQGAGAVRHAPKVCLMFPGQGAQHVGMARGLYAAEPAFRAAFDDCAAHFARALGVDLAALLFDGGADADRLARTDLAQPALFALGYAYARQWESVGIVPDAMIGHSIGEYVAATLAGVLTLEDAAALVAERGRLMQSLPAGAMLMVALPEADLAPYLARGCDVAAVNGPAICVLSGPAAAIDAAEAELTAAGTETRRLHTSHAFHSAMVEPILDQFAARVAAVTLRAPARPYLSNVSGDWVTAAQATDPAYWVAHLRGTVRFGDALRRVLDDGGYVLLEAGPGQALTTLARRSFGVADAVLPSARHAHDPRDDHEVYLQALGGLWVRGCRVEWDGVYAGERRLRLPLPGYAFDRKRYWIDPADAGAAPVPAAAAAAHTTVAAAAAVAAPAQQAPRADTLTERLAAIWRQAFGVAAVNADDSFFELGGDSLLATQLTAVVRDQLGVQLKLAELFDHPRFGDLAACLEGRAGTEQGAAAAAPLTRVAPDHAHRHEPFPLTDIQQAYWVGRSGTMELGDVATHIYLEVDIRQGELDRFVAAWNVLIRRHDMLRAIFLPSGEQQILAEVPPYAFEVIELADLDEDEAERRRLALRERMSHQVLPADRWPLFDIKALRAAPRRFRLCISIDILLVDAWSMNMLIEQWLQLYREPALALAPIDFSFRDYVLAERALQDSPAYRDSERYWFDRIGSLPPAPDLPLAQAPSALRNPQFSRRSYQMPRERWSALKQKAVSAGLTPSGVLMAAFSRVLARWSAQPHFTINLTMYSRHPFHEQVEQIVGDFTSLTLLEVDLRHPGAFLAHAEGVQKQLWADLDHRYVSAIHVLREMTRRNGSRVAMPVVFTSTLGVRALEHETDATDELGEEVFGVSQTSQVWLDHQVMEWKGQLRFNWDAVDVLFPAGMVDAMFDTYCRYIEQLVDDAAAWHDTAAPDLLPPEQRALLAAANDTTFTQELPLLHRGFEAQALAAPERAAVIAPDRVLTYGALLTHAQGLGALLRERGVAPAEPVGIYMEKGWQQVVAVMGILAAGGAYLPIDPALPDERLAYLLENSGLRQVVVSAALADQLATRARCAAVVLEDVAPVAPGTPLLTPRQQLDDLAYVIYTSGSTGRPKGVMVPHRGAANTAADINRRIGLTPEDRVFALSALNFDLSVYDLFGTLSCGAALVMPAAAALRDPTHWSALIREHRVTVWNSVPALMQILVTHAAAEGGPAPMPLRIALLSGDWIPPALPARMAALWPHTAVLGAGGPTECSIWSACHPVVPADWDKDSIPYGRPMVNQQIHILDSQLQPCPLWVPGELYVAGDGLALGYLADPERTAALFVHHPVTGQRLYKSGDLGRWLPCGDIEFLGRNDFQVKVNGYRVELGEVEAVLRQYTGRDAVVVAADDAGRKNRSRLVAYLVGAAAQPAGDDDPAHARLVEFKLTKPGLRPARAGDTALALPKAPADTAAYRRRKSYRAYHGAPLTLERLGTWLSHLAALQDDALALPKYRYASAGSLHAVQAYLHVKHGRIDGLDAGIYYYHPEQHTLIRVAGAGEPDAGHYGRGENPHVFEAAAFALYLVGERNAIAPVYGDAVAEQFLHVEAGYMGQLLMEQAPAQLIGLCPIGYLDPALPGLLGLGQSQLIVHSMVGGSVSAAQVDAWDGGRPAAVAPAHASVGQPSEQLSEHLREQLRAHLPEYMIPAAFIELEQLPLTPNGKVDRARLARGDVAEQPARTIVAPRNDIEQRLLAIWQEALRVDRIGVEDNFFELGGDSVLIVGMHKQLKSAFGDRLSVVDLFKYPRIAALAAYLGETAAPEQDDTAAAAQTDRRKAALLRQRELAMSGAK</sequence>
<keyword evidence="5" id="KW-0436">Ligase</keyword>
<dbReference type="InterPro" id="IPR029479">
    <property type="entry name" value="Nitroreductase"/>
</dbReference>
<dbReference type="Gene3D" id="3.30.70.250">
    <property type="entry name" value="Malonyl-CoA ACP transacylase, ACP-binding"/>
    <property type="match status" value="1"/>
</dbReference>
<reference evidence="25 28" key="3">
    <citation type="submission" date="2019-12" db="EMBL/GenBank/DDBJ databases">
        <title>Draft Genome Sequences of Six Type Strains of the Genus Massilia.</title>
        <authorList>
            <person name="Miess H."/>
            <person name="Frediansyah A."/>
            <person name="Goeker M."/>
            <person name="Gross H."/>
        </authorList>
    </citation>
    <scope>NUCLEOTIDE SEQUENCE [LARGE SCALE GENOMIC DNA]</scope>
    <source>
        <strain evidence="25 28">DSM 26639</strain>
    </source>
</reference>
<feature type="domain" description="Ketosynthase family 3 (KS3)" evidence="24">
    <location>
        <begin position="8"/>
        <end position="434"/>
    </location>
</feature>
<dbReference type="InterPro" id="IPR018201">
    <property type="entry name" value="Ketoacyl_synth_AS"/>
</dbReference>
<dbReference type="InterPro" id="IPR050091">
    <property type="entry name" value="PKS_NRPS_Biosynth_Enz"/>
</dbReference>
<dbReference type="GO" id="GO:0004315">
    <property type="term" value="F:3-oxoacyl-[acyl-carrier-protein] synthase activity"/>
    <property type="evidence" value="ECO:0007669"/>
    <property type="project" value="InterPro"/>
</dbReference>
<dbReference type="EC" id="2.3.1.292" evidence="18"/>
<dbReference type="CDD" id="cd00833">
    <property type="entry name" value="PKS"/>
    <property type="match status" value="1"/>
</dbReference>
<dbReference type="Gene3D" id="3.30.559.10">
    <property type="entry name" value="Chloramphenicol acetyltransferase-like domain"/>
    <property type="match status" value="1"/>
</dbReference>
<dbReference type="FunFam" id="1.10.1200.10:FF:000005">
    <property type="entry name" value="Nonribosomal peptide synthetase 1"/>
    <property type="match status" value="2"/>
</dbReference>
<dbReference type="SUPFAM" id="SSF52151">
    <property type="entry name" value="FabD/lysophospholipase-like"/>
    <property type="match status" value="1"/>
</dbReference>
<dbReference type="GO" id="GO:0031177">
    <property type="term" value="F:phosphopantetheine binding"/>
    <property type="evidence" value="ECO:0007669"/>
    <property type="project" value="InterPro"/>
</dbReference>
<feature type="domain" description="Carrier" evidence="23">
    <location>
        <begin position="911"/>
        <end position="986"/>
    </location>
</feature>
<evidence type="ECO:0000313" key="27">
    <source>
        <dbReference type="Proteomes" id="UP000315112"/>
    </source>
</evidence>
<dbReference type="InterPro" id="IPR020806">
    <property type="entry name" value="PKS_PP-bd"/>
</dbReference>
<dbReference type="InterPro" id="IPR036736">
    <property type="entry name" value="ACP-like_sf"/>
</dbReference>
<evidence type="ECO:0000256" key="2">
    <source>
        <dbReference type="ARBA" id="ARBA00001957"/>
    </source>
</evidence>
<dbReference type="InterPro" id="IPR020845">
    <property type="entry name" value="AMP-binding_CS"/>
</dbReference>
<name>A0A562PQ65_9BURK</name>
<dbReference type="GO" id="GO:0034081">
    <property type="term" value="C:polyketide synthase complex"/>
    <property type="evidence" value="ECO:0007669"/>
    <property type="project" value="UniProtKB-ARBA"/>
</dbReference>
<dbReference type="SMART" id="SM00823">
    <property type="entry name" value="PKS_PP"/>
    <property type="match status" value="2"/>
</dbReference>
<dbReference type="Pfam" id="PF00881">
    <property type="entry name" value="Nitroreductase"/>
    <property type="match status" value="1"/>
</dbReference>
<evidence type="ECO:0000256" key="4">
    <source>
        <dbReference type="ARBA" id="ARBA00022553"/>
    </source>
</evidence>
<evidence type="ECO:0000259" key="24">
    <source>
        <dbReference type="PROSITE" id="PS52004"/>
    </source>
</evidence>
<dbReference type="FunFam" id="3.40.47.10:FF:000042">
    <property type="entry name" value="Polyketide synthase Pks13"/>
    <property type="match status" value="1"/>
</dbReference>
<dbReference type="InterPro" id="IPR016039">
    <property type="entry name" value="Thiolase-like"/>
</dbReference>
<dbReference type="Gene3D" id="3.40.47.10">
    <property type="match status" value="1"/>
</dbReference>
<dbReference type="PANTHER" id="PTHR43775">
    <property type="entry name" value="FATTY ACID SYNTHASE"/>
    <property type="match status" value="1"/>
</dbReference>
<dbReference type="SUPFAM" id="SSF53901">
    <property type="entry name" value="Thiolase-like"/>
    <property type="match status" value="1"/>
</dbReference>
<accession>A0A562PQ65</accession>
<evidence type="ECO:0000256" key="11">
    <source>
        <dbReference type="ARBA" id="ARBA00023268"/>
    </source>
</evidence>
<dbReference type="Pfam" id="PF00109">
    <property type="entry name" value="ketoacyl-synt"/>
    <property type="match status" value="1"/>
</dbReference>
<evidence type="ECO:0000313" key="28">
    <source>
        <dbReference type="Proteomes" id="UP000437862"/>
    </source>
</evidence>
<dbReference type="Gene3D" id="3.40.109.10">
    <property type="entry name" value="NADH Oxidase"/>
    <property type="match status" value="1"/>
</dbReference>
<dbReference type="InterPro" id="IPR014030">
    <property type="entry name" value="Ketoacyl_synth_N"/>
</dbReference>
<protein>
    <recommendedName>
        <fullName evidence="19">Phenolphthiocerol/phthiocerol polyketide synthase subunit E</fullName>
        <ecNumber evidence="18">2.3.1.292</ecNumber>
    </recommendedName>
    <alternativeName>
        <fullName evidence="21">(Phenol)carboxyphthiodiolenone synthase subunit E</fullName>
    </alternativeName>
    <alternativeName>
        <fullName evidence="22">Beta-ketoacyl-acyl-carrier-protein synthase I</fullName>
    </alternativeName>
    <alternativeName>
        <fullName evidence="20">Phthiocerol synthesis polyketide synthase type I PpsE</fullName>
    </alternativeName>
</protein>
<dbReference type="OrthoDB" id="6297021at2"/>
<dbReference type="GO" id="GO:0016491">
    <property type="term" value="F:oxidoreductase activity"/>
    <property type="evidence" value="ECO:0007669"/>
    <property type="project" value="UniProtKB-KW"/>
</dbReference>
<dbReference type="Gene3D" id="3.40.50.980">
    <property type="match status" value="2"/>
</dbReference>
<reference evidence="26" key="2">
    <citation type="submission" date="2019-07" db="EMBL/GenBank/DDBJ databases">
        <authorList>
            <person name="Whitman W."/>
            <person name="Huntemann M."/>
            <person name="Clum A."/>
            <person name="Pillay M."/>
            <person name="Palaniappan K."/>
            <person name="Varghese N."/>
            <person name="Mikhailova N."/>
            <person name="Stamatis D."/>
            <person name="Reddy T."/>
            <person name="Daum C."/>
            <person name="Shapiro N."/>
            <person name="Ivanova N."/>
            <person name="Kyrpides N."/>
            <person name="Woyke T."/>
        </authorList>
    </citation>
    <scope>NUCLEOTIDE SEQUENCE</scope>
    <source>
        <strain evidence="26">CGMCC 1.10685</strain>
    </source>
</reference>
<dbReference type="CDD" id="cd02142">
    <property type="entry name" value="McbC_SagB-like_oxidoreductase"/>
    <property type="match status" value="1"/>
</dbReference>
<evidence type="ECO:0000256" key="5">
    <source>
        <dbReference type="ARBA" id="ARBA00022598"/>
    </source>
</evidence>
<dbReference type="InterPro" id="IPR057737">
    <property type="entry name" value="Condensation_MtbB-like"/>
</dbReference>
<dbReference type="EMBL" id="CP046904">
    <property type="protein sequence ID" value="QGZ37685.1"/>
    <property type="molecule type" value="Genomic_DNA"/>
</dbReference>
<gene>
    <name evidence="25" type="ORF">GO485_00505</name>
    <name evidence="26" type="ORF">IP92_02842</name>
</gene>
<dbReference type="EMBL" id="VLKW01000005">
    <property type="protein sequence ID" value="TWI46483.1"/>
    <property type="molecule type" value="Genomic_DNA"/>
</dbReference>
<evidence type="ECO:0000256" key="16">
    <source>
        <dbReference type="ARBA" id="ARBA00052745"/>
    </source>
</evidence>
<dbReference type="PROSITE" id="PS00455">
    <property type="entry name" value="AMP_BINDING"/>
    <property type="match status" value="1"/>
</dbReference>
<dbReference type="Gene3D" id="3.30.559.30">
    <property type="entry name" value="Nonribosomal peptide synthetase, condensation domain"/>
    <property type="match status" value="1"/>
</dbReference>
<evidence type="ECO:0000256" key="13">
    <source>
        <dbReference type="ARBA" id="ARBA00050973"/>
    </source>
</evidence>
<keyword evidence="7" id="KW-0276">Fatty acid metabolism</keyword>
<dbReference type="SUPFAM" id="SSF56801">
    <property type="entry name" value="Acetyl-CoA synthetase-like"/>
    <property type="match status" value="1"/>
</dbReference>
<dbReference type="Gene3D" id="3.40.366.10">
    <property type="entry name" value="Malonyl-Coenzyme A Acyl Carrier Protein, domain 2"/>
    <property type="match status" value="1"/>
</dbReference>
<evidence type="ECO:0000256" key="8">
    <source>
        <dbReference type="ARBA" id="ARBA00022857"/>
    </source>
</evidence>
<keyword evidence="3" id="KW-0596">Phosphopantetheine</keyword>
<evidence type="ECO:0000313" key="26">
    <source>
        <dbReference type="EMBL" id="TWI46483.1"/>
    </source>
</evidence>
<dbReference type="Pfam" id="PF00668">
    <property type="entry name" value="Condensation"/>
    <property type="match status" value="1"/>
</dbReference>
<evidence type="ECO:0000256" key="6">
    <source>
        <dbReference type="ARBA" id="ARBA00022679"/>
    </source>
</evidence>
<evidence type="ECO:0000256" key="9">
    <source>
        <dbReference type="ARBA" id="ARBA00023002"/>
    </source>
</evidence>
<dbReference type="InterPro" id="IPR016036">
    <property type="entry name" value="Malonyl_transacylase_ACP-bd"/>
</dbReference>
<dbReference type="SUPFAM" id="SSF52777">
    <property type="entry name" value="CoA-dependent acyltransferases"/>
    <property type="match status" value="2"/>
</dbReference>
<dbReference type="InterPro" id="IPR000415">
    <property type="entry name" value="Nitroreductase-like"/>
</dbReference>
<dbReference type="InterPro" id="IPR023213">
    <property type="entry name" value="CAT-like_dom_sf"/>
</dbReference>
<dbReference type="InterPro" id="IPR014043">
    <property type="entry name" value="Acyl_transferase_dom"/>
</dbReference>
<dbReference type="SMART" id="SM00825">
    <property type="entry name" value="PKS_KS"/>
    <property type="match status" value="1"/>
</dbReference>
<keyword evidence="8" id="KW-0521">NADP</keyword>
<dbReference type="GO" id="GO:0006633">
    <property type="term" value="P:fatty acid biosynthetic process"/>
    <property type="evidence" value="ECO:0007669"/>
    <property type="project" value="InterPro"/>
</dbReference>
<dbReference type="SUPFAM" id="SSF47336">
    <property type="entry name" value="ACP-like"/>
    <property type="match status" value="2"/>
</dbReference>